<dbReference type="SMART" id="SM00530">
    <property type="entry name" value="HTH_XRE"/>
    <property type="match status" value="1"/>
</dbReference>
<dbReference type="InterPro" id="IPR001387">
    <property type="entry name" value="Cro/C1-type_HTH"/>
</dbReference>
<dbReference type="CDD" id="cd00093">
    <property type="entry name" value="HTH_XRE"/>
    <property type="match status" value="1"/>
</dbReference>
<sequence>MQQIDPEMTPAERIKLFRMRAGLTQEQAAQLKGCTVSAWRKWESGERSVNSLGDWIEIARIVRVKDLFRLTGLPLGELPDEPSEHETIPPIRSAMHAYPQRLDEPVDLDLLGRSLDFAWGTWHGSGSRYTRTGPMLPDLITDTRAALISLDDAEDRRRGQRLAMHLWSLIRAYGKRIGALDVAMVAADRASTAADNADDPCYRAAAAWHTATVLSASGHTEEAAALCRDAVRDLEGIDDQDPERIALVGVLHLLLAVQEARLRSEPAAMNALAVADRAAVAVGETTYHRVYFGPTNVGIHRSAVALELSRPHEALRVAEHVDVSQSPSVERRYAHYLHLARGYANRREDLAALHMLLRGDRECAEESKINLTVKGLTRELLRRETPTTRPELRPFAERIGVA</sequence>
<dbReference type="GO" id="GO:0003677">
    <property type="term" value="F:DNA binding"/>
    <property type="evidence" value="ECO:0007669"/>
    <property type="project" value="InterPro"/>
</dbReference>
<accession>A0A8J3ZG15</accession>
<name>A0A8J3ZG15_9ACTN</name>
<dbReference type="SUPFAM" id="SSF47413">
    <property type="entry name" value="lambda repressor-like DNA-binding domains"/>
    <property type="match status" value="1"/>
</dbReference>
<reference evidence="2" key="1">
    <citation type="submission" date="2021-01" db="EMBL/GenBank/DDBJ databases">
        <title>Whole genome shotgun sequence of Virgisporangium aurantiacum NBRC 16421.</title>
        <authorList>
            <person name="Komaki H."/>
            <person name="Tamura T."/>
        </authorList>
    </citation>
    <scope>NUCLEOTIDE SEQUENCE</scope>
    <source>
        <strain evidence="2">NBRC 16421</strain>
    </source>
</reference>
<feature type="domain" description="HTH cro/C1-type" evidence="1">
    <location>
        <begin position="14"/>
        <end position="68"/>
    </location>
</feature>
<dbReference type="Pfam" id="PF13560">
    <property type="entry name" value="HTH_31"/>
    <property type="match status" value="1"/>
</dbReference>
<dbReference type="Gene3D" id="1.10.260.40">
    <property type="entry name" value="lambda repressor-like DNA-binding domains"/>
    <property type="match status" value="1"/>
</dbReference>
<evidence type="ECO:0000313" key="2">
    <source>
        <dbReference type="EMBL" id="GIJ62118.1"/>
    </source>
</evidence>
<evidence type="ECO:0000259" key="1">
    <source>
        <dbReference type="PROSITE" id="PS50943"/>
    </source>
</evidence>
<organism evidence="2 3">
    <name type="scientific">Virgisporangium aurantiacum</name>
    <dbReference type="NCBI Taxonomy" id="175570"/>
    <lineage>
        <taxon>Bacteria</taxon>
        <taxon>Bacillati</taxon>
        <taxon>Actinomycetota</taxon>
        <taxon>Actinomycetes</taxon>
        <taxon>Micromonosporales</taxon>
        <taxon>Micromonosporaceae</taxon>
        <taxon>Virgisporangium</taxon>
    </lineage>
</organism>
<comment type="caution">
    <text evidence="2">The sequence shown here is derived from an EMBL/GenBank/DDBJ whole genome shotgun (WGS) entry which is preliminary data.</text>
</comment>
<dbReference type="Proteomes" id="UP000612585">
    <property type="component" value="Unassembled WGS sequence"/>
</dbReference>
<dbReference type="InterPro" id="IPR010982">
    <property type="entry name" value="Lambda_DNA-bd_dom_sf"/>
</dbReference>
<gene>
    <name evidence="2" type="ORF">Vau01_096340</name>
</gene>
<dbReference type="AlphaFoldDB" id="A0A8J3ZG15"/>
<proteinExistence type="predicted"/>
<dbReference type="RefSeq" id="WP_239152499.1">
    <property type="nucleotide sequence ID" value="NZ_BOPG01000075.1"/>
</dbReference>
<dbReference type="PROSITE" id="PS50943">
    <property type="entry name" value="HTH_CROC1"/>
    <property type="match status" value="1"/>
</dbReference>
<protein>
    <submittedName>
        <fullName evidence="2">Transcriptional regulator</fullName>
    </submittedName>
</protein>
<keyword evidence="3" id="KW-1185">Reference proteome</keyword>
<dbReference type="EMBL" id="BOPG01000075">
    <property type="protein sequence ID" value="GIJ62118.1"/>
    <property type="molecule type" value="Genomic_DNA"/>
</dbReference>
<evidence type="ECO:0000313" key="3">
    <source>
        <dbReference type="Proteomes" id="UP000612585"/>
    </source>
</evidence>